<organism evidence="3 4">
    <name type="scientific">Elysia crispata</name>
    <name type="common">lettuce slug</name>
    <dbReference type="NCBI Taxonomy" id="231223"/>
    <lineage>
        <taxon>Eukaryota</taxon>
        <taxon>Metazoa</taxon>
        <taxon>Spiralia</taxon>
        <taxon>Lophotrochozoa</taxon>
        <taxon>Mollusca</taxon>
        <taxon>Gastropoda</taxon>
        <taxon>Heterobranchia</taxon>
        <taxon>Euthyneura</taxon>
        <taxon>Panpulmonata</taxon>
        <taxon>Sacoglossa</taxon>
        <taxon>Placobranchoidea</taxon>
        <taxon>Plakobranchidae</taxon>
        <taxon>Elysia</taxon>
    </lineage>
</organism>
<evidence type="ECO:0000313" key="3">
    <source>
        <dbReference type="EMBL" id="KAK3764986.1"/>
    </source>
</evidence>
<dbReference type="Proteomes" id="UP001283361">
    <property type="component" value="Unassembled WGS sequence"/>
</dbReference>
<feature type="compositionally biased region" description="Basic residues" evidence="1">
    <location>
        <begin position="26"/>
        <end position="35"/>
    </location>
</feature>
<evidence type="ECO:0000256" key="2">
    <source>
        <dbReference type="SAM" id="SignalP"/>
    </source>
</evidence>
<gene>
    <name evidence="3" type="ORF">RRG08_011073</name>
</gene>
<evidence type="ECO:0000313" key="4">
    <source>
        <dbReference type="Proteomes" id="UP001283361"/>
    </source>
</evidence>
<sequence length="96" mass="10728">MGTYWSAILVVFILGLESGLCAPRGGRQKGGRWRKNAQDEKPQGAVSGSSATLLCLDKLKYCRCGEMHRGEDGQGGRRERRRRNLKRAQAKSSSWF</sequence>
<evidence type="ECO:0008006" key="5">
    <source>
        <dbReference type="Google" id="ProtNLM"/>
    </source>
</evidence>
<dbReference type="AlphaFoldDB" id="A0AAE1DC26"/>
<feature type="region of interest" description="Disordered" evidence="1">
    <location>
        <begin position="25"/>
        <end position="46"/>
    </location>
</feature>
<proteinExistence type="predicted"/>
<feature type="compositionally biased region" description="Basic and acidic residues" evidence="1">
    <location>
        <begin position="66"/>
        <end position="77"/>
    </location>
</feature>
<accession>A0AAE1DC26</accession>
<feature type="chain" id="PRO_5041929626" description="Secreted protein" evidence="2">
    <location>
        <begin position="22"/>
        <end position="96"/>
    </location>
</feature>
<dbReference type="EMBL" id="JAWDGP010004362">
    <property type="protein sequence ID" value="KAK3764986.1"/>
    <property type="molecule type" value="Genomic_DNA"/>
</dbReference>
<comment type="caution">
    <text evidence="3">The sequence shown here is derived from an EMBL/GenBank/DDBJ whole genome shotgun (WGS) entry which is preliminary data.</text>
</comment>
<feature type="region of interest" description="Disordered" evidence="1">
    <location>
        <begin position="66"/>
        <end position="96"/>
    </location>
</feature>
<feature type="compositionally biased region" description="Basic residues" evidence="1">
    <location>
        <begin position="78"/>
        <end position="89"/>
    </location>
</feature>
<reference evidence="3" key="1">
    <citation type="journal article" date="2023" name="G3 (Bethesda)">
        <title>A reference genome for the long-term kleptoplast-retaining sea slug Elysia crispata morphotype clarki.</title>
        <authorList>
            <person name="Eastman K.E."/>
            <person name="Pendleton A.L."/>
            <person name="Shaikh M.A."/>
            <person name="Suttiyut T."/>
            <person name="Ogas R."/>
            <person name="Tomko P."/>
            <person name="Gavelis G."/>
            <person name="Widhalm J.R."/>
            <person name="Wisecaver J.H."/>
        </authorList>
    </citation>
    <scope>NUCLEOTIDE SEQUENCE</scope>
    <source>
        <strain evidence="3">ECLA1</strain>
    </source>
</reference>
<name>A0AAE1DC26_9GAST</name>
<evidence type="ECO:0000256" key="1">
    <source>
        <dbReference type="SAM" id="MobiDB-lite"/>
    </source>
</evidence>
<keyword evidence="2" id="KW-0732">Signal</keyword>
<feature type="signal peptide" evidence="2">
    <location>
        <begin position="1"/>
        <end position="21"/>
    </location>
</feature>
<keyword evidence="4" id="KW-1185">Reference proteome</keyword>
<protein>
    <recommendedName>
        <fullName evidence="5">Secreted protein</fullName>
    </recommendedName>
</protein>